<comment type="similarity">
    <text evidence="1">Belongs to the CIA30 family.</text>
</comment>
<dbReference type="GO" id="GO:0010257">
    <property type="term" value="P:NADH dehydrogenase complex assembly"/>
    <property type="evidence" value="ECO:0007669"/>
    <property type="project" value="TreeGrafter"/>
</dbReference>
<evidence type="ECO:0000256" key="1">
    <source>
        <dbReference type="ARBA" id="ARBA00007884"/>
    </source>
</evidence>
<gene>
    <name evidence="3" type="ORF">BT63DRAFT_426573</name>
</gene>
<dbReference type="InterPro" id="IPR013857">
    <property type="entry name" value="NADH-UbQ_OxRdtase-assoc_prot30"/>
</dbReference>
<dbReference type="PANTHER" id="PTHR13194:SF19">
    <property type="entry name" value="NAD(P)-BINDING ROSSMANN-FOLD SUPERFAMILY PROTEIN"/>
    <property type="match status" value="1"/>
</dbReference>
<organism evidence="3 4">
    <name type="scientific">Microthyrium microscopicum</name>
    <dbReference type="NCBI Taxonomy" id="703497"/>
    <lineage>
        <taxon>Eukaryota</taxon>
        <taxon>Fungi</taxon>
        <taxon>Dikarya</taxon>
        <taxon>Ascomycota</taxon>
        <taxon>Pezizomycotina</taxon>
        <taxon>Dothideomycetes</taxon>
        <taxon>Dothideomycetes incertae sedis</taxon>
        <taxon>Microthyriales</taxon>
        <taxon>Microthyriaceae</taxon>
        <taxon>Microthyrium</taxon>
    </lineage>
</organism>
<dbReference type="Pfam" id="PF08547">
    <property type="entry name" value="CIA30"/>
    <property type="match status" value="1"/>
</dbReference>
<dbReference type="InterPro" id="IPR008979">
    <property type="entry name" value="Galactose-bd-like_sf"/>
</dbReference>
<dbReference type="PANTHER" id="PTHR13194">
    <property type="entry name" value="COMPLEX I INTERMEDIATE-ASSOCIATED PROTEIN 30"/>
    <property type="match status" value="1"/>
</dbReference>
<dbReference type="EMBL" id="MU004237">
    <property type="protein sequence ID" value="KAF2667724.1"/>
    <property type="molecule type" value="Genomic_DNA"/>
</dbReference>
<dbReference type="Proteomes" id="UP000799302">
    <property type="component" value="Unassembled WGS sequence"/>
</dbReference>
<dbReference type="AlphaFoldDB" id="A0A6A6UA00"/>
<name>A0A6A6UA00_9PEZI</name>
<dbReference type="InterPro" id="IPR039131">
    <property type="entry name" value="NDUFAF1"/>
</dbReference>
<proteinExistence type="inferred from homology"/>
<evidence type="ECO:0000259" key="2">
    <source>
        <dbReference type="Pfam" id="PF08547"/>
    </source>
</evidence>
<reference evidence="3" key="1">
    <citation type="journal article" date="2020" name="Stud. Mycol.">
        <title>101 Dothideomycetes genomes: a test case for predicting lifestyles and emergence of pathogens.</title>
        <authorList>
            <person name="Haridas S."/>
            <person name="Albert R."/>
            <person name="Binder M."/>
            <person name="Bloem J."/>
            <person name="Labutti K."/>
            <person name="Salamov A."/>
            <person name="Andreopoulos B."/>
            <person name="Baker S."/>
            <person name="Barry K."/>
            <person name="Bills G."/>
            <person name="Bluhm B."/>
            <person name="Cannon C."/>
            <person name="Castanera R."/>
            <person name="Culley D."/>
            <person name="Daum C."/>
            <person name="Ezra D."/>
            <person name="Gonzalez J."/>
            <person name="Henrissat B."/>
            <person name="Kuo A."/>
            <person name="Liang C."/>
            <person name="Lipzen A."/>
            <person name="Lutzoni F."/>
            <person name="Magnuson J."/>
            <person name="Mondo S."/>
            <person name="Nolan M."/>
            <person name="Ohm R."/>
            <person name="Pangilinan J."/>
            <person name="Park H.-J."/>
            <person name="Ramirez L."/>
            <person name="Alfaro M."/>
            <person name="Sun H."/>
            <person name="Tritt A."/>
            <person name="Yoshinaga Y."/>
            <person name="Zwiers L.-H."/>
            <person name="Turgeon B."/>
            <person name="Goodwin S."/>
            <person name="Spatafora J."/>
            <person name="Crous P."/>
            <person name="Grigoriev I."/>
        </authorList>
    </citation>
    <scope>NUCLEOTIDE SEQUENCE</scope>
    <source>
        <strain evidence="3">CBS 115976</strain>
    </source>
</reference>
<protein>
    <submittedName>
        <fullName evidence="3">CIA30-domain-containing protein</fullName>
    </submittedName>
</protein>
<evidence type="ECO:0000313" key="4">
    <source>
        <dbReference type="Proteomes" id="UP000799302"/>
    </source>
</evidence>
<dbReference type="GO" id="GO:0051082">
    <property type="term" value="F:unfolded protein binding"/>
    <property type="evidence" value="ECO:0007669"/>
    <property type="project" value="TreeGrafter"/>
</dbReference>
<evidence type="ECO:0000313" key="3">
    <source>
        <dbReference type="EMBL" id="KAF2667724.1"/>
    </source>
</evidence>
<dbReference type="SUPFAM" id="SSF49785">
    <property type="entry name" value="Galactose-binding domain-like"/>
    <property type="match status" value="1"/>
</dbReference>
<feature type="domain" description="NADH:ubiquinone oxidoreductase intermediate-associated protein 30" evidence="2">
    <location>
        <begin position="39"/>
        <end position="210"/>
    </location>
</feature>
<sequence length="257" mass="28640">MEKLPAAPKSEQTPLLGDDYVTIDIPNKEDHHGSSFNIFGQSAGWGDWTAVDDRVRGGSSQSHLTHYADSKSVLFHGLLDITTLGGAGFASQVSQRSDWDLSGYEAIRIGILPEQSDNKTYTLVLKDALPGRRPDGRLEASTSWECMFKAPKPSQGKVQYVTLRLKDFKATYRGRKIDDRPPLKVEAIKQISLMMRSNFGKQEGHFRLGIASMSAHTKEDVPAEMTVLVEAIVRVGLTALAMWMIWYSWQSLVLPEE</sequence>
<accession>A0A6A6UA00</accession>
<dbReference type="OrthoDB" id="426386at2759"/>
<keyword evidence="4" id="KW-1185">Reference proteome</keyword>